<gene>
    <name evidence="6" type="primary">LOC109127513</name>
</gene>
<evidence type="ECO:0000259" key="4">
    <source>
        <dbReference type="Pfam" id="PF01095"/>
    </source>
</evidence>
<keyword evidence="2" id="KW-0378">Hydrolase</keyword>
<organism evidence="5 6">
    <name type="scientific">Camelina sativa</name>
    <name type="common">False flax</name>
    <name type="synonym">Myagrum sativum</name>
    <dbReference type="NCBI Taxonomy" id="90675"/>
    <lineage>
        <taxon>Eukaryota</taxon>
        <taxon>Viridiplantae</taxon>
        <taxon>Streptophyta</taxon>
        <taxon>Embryophyta</taxon>
        <taxon>Tracheophyta</taxon>
        <taxon>Spermatophyta</taxon>
        <taxon>Magnoliopsida</taxon>
        <taxon>eudicotyledons</taxon>
        <taxon>Gunneridae</taxon>
        <taxon>Pentapetalae</taxon>
        <taxon>rosids</taxon>
        <taxon>malvids</taxon>
        <taxon>Brassicales</taxon>
        <taxon>Brassicaceae</taxon>
        <taxon>Camelineae</taxon>
        <taxon>Camelina</taxon>
    </lineage>
</organism>
<comment type="pathway">
    <text evidence="1">Glycan metabolism; pectin degradation; 2-dehydro-3-deoxy-D-gluconate from pectin: step 1/5.</text>
</comment>
<dbReference type="GeneID" id="109127513"/>
<evidence type="ECO:0000313" key="5">
    <source>
        <dbReference type="Proteomes" id="UP000694864"/>
    </source>
</evidence>
<keyword evidence="3" id="KW-0063">Aspartyl esterase</keyword>
<name>A0ABM1QMH7_CAMSA</name>
<dbReference type="Gene3D" id="2.160.20.10">
    <property type="entry name" value="Single-stranded right-handed beta-helix, Pectin lyase-like"/>
    <property type="match status" value="1"/>
</dbReference>
<dbReference type="InterPro" id="IPR012334">
    <property type="entry name" value="Pectin_lyas_fold"/>
</dbReference>
<keyword evidence="5" id="KW-1185">Reference proteome</keyword>
<proteinExistence type="predicted"/>
<sequence length="215" mass="24121">MAQDLCIQNTAGPDKGPAVALRVSGDQVIIYRCHIEANQDTLYAHSKKQFYRDCYITGTVDFICGQASAVFQYCQIEPRKPIQGQSNVITAQSRDSQKCNITASKDLAPVKRMVNSFLGRPWGVLSRVVFMESFIDDFIDPVGWIPWDNDLSRLSTLYYGEYENNGPGADAKKRVTWKGFRKITDPKEAANFTIGRLLDGDVWLKPTGVPYELGL</sequence>
<dbReference type="PANTHER" id="PTHR31707">
    <property type="entry name" value="PECTINESTERASE"/>
    <property type="match status" value="1"/>
</dbReference>
<dbReference type="InterPro" id="IPR011050">
    <property type="entry name" value="Pectin_lyase_fold/virulence"/>
</dbReference>
<protein>
    <submittedName>
        <fullName evidence="6">Probable pectinesterase/pectinesterase inhibitor 19</fullName>
    </submittedName>
</protein>
<dbReference type="Proteomes" id="UP000694864">
    <property type="component" value="Chromosome 11"/>
</dbReference>
<evidence type="ECO:0000256" key="2">
    <source>
        <dbReference type="ARBA" id="ARBA00022801"/>
    </source>
</evidence>
<feature type="domain" description="Pectinesterase catalytic" evidence="4">
    <location>
        <begin position="1"/>
        <end position="201"/>
    </location>
</feature>
<dbReference type="InterPro" id="IPR000070">
    <property type="entry name" value="Pectinesterase_cat"/>
</dbReference>
<dbReference type="RefSeq" id="XP_019087965.1">
    <property type="nucleotide sequence ID" value="XM_019232420.1"/>
</dbReference>
<evidence type="ECO:0000313" key="6">
    <source>
        <dbReference type="RefSeq" id="XP_019087965.1"/>
    </source>
</evidence>
<reference evidence="5" key="1">
    <citation type="journal article" date="2014" name="Nat. Commun.">
        <title>The emerging biofuel crop Camelina sativa retains a highly undifferentiated hexaploid genome structure.</title>
        <authorList>
            <person name="Kagale S."/>
            <person name="Koh C."/>
            <person name="Nixon J."/>
            <person name="Bollina V."/>
            <person name="Clarke W.E."/>
            <person name="Tuteja R."/>
            <person name="Spillane C."/>
            <person name="Robinson S.J."/>
            <person name="Links M.G."/>
            <person name="Clarke C."/>
            <person name="Higgins E.E."/>
            <person name="Huebert T."/>
            <person name="Sharpe A.G."/>
            <person name="Parkin I.A."/>
        </authorList>
    </citation>
    <scope>NUCLEOTIDE SEQUENCE [LARGE SCALE GENOMIC DNA]</scope>
    <source>
        <strain evidence="5">cv. DH55</strain>
    </source>
</reference>
<dbReference type="Pfam" id="PF01095">
    <property type="entry name" value="Pectinesterase"/>
    <property type="match status" value="1"/>
</dbReference>
<evidence type="ECO:0000256" key="3">
    <source>
        <dbReference type="ARBA" id="ARBA00023085"/>
    </source>
</evidence>
<reference evidence="6" key="2">
    <citation type="submission" date="2025-08" db="UniProtKB">
        <authorList>
            <consortium name="RefSeq"/>
        </authorList>
    </citation>
    <scope>IDENTIFICATION</scope>
    <source>
        <tissue evidence="6">Leaf</tissue>
    </source>
</reference>
<accession>A0ABM1QMH7</accession>
<dbReference type="SUPFAM" id="SSF51126">
    <property type="entry name" value="Pectin lyase-like"/>
    <property type="match status" value="1"/>
</dbReference>
<evidence type="ECO:0000256" key="1">
    <source>
        <dbReference type="ARBA" id="ARBA00005184"/>
    </source>
</evidence>